<dbReference type="InterPro" id="IPR013324">
    <property type="entry name" value="RNA_pol_sigma_r3/r4-like"/>
</dbReference>
<dbReference type="Pfam" id="PF07374">
    <property type="entry name" value="DUF1492"/>
    <property type="match status" value="1"/>
</dbReference>
<keyword evidence="2" id="KW-1185">Reference proteome</keyword>
<dbReference type="SUPFAM" id="SSF88659">
    <property type="entry name" value="Sigma3 and sigma4 domains of RNA polymerase sigma factors"/>
    <property type="match status" value="1"/>
</dbReference>
<dbReference type="InterPro" id="IPR010861">
    <property type="entry name" value="DUF1492"/>
</dbReference>
<reference evidence="1 2" key="1">
    <citation type="submission" date="2024-09" db="EMBL/GenBank/DDBJ databases">
        <authorList>
            <person name="Sun Q."/>
            <person name="Mori K."/>
        </authorList>
    </citation>
    <scope>NUCLEOTIDE SEQUENCE [LARGE SCALE GENOMIC DNA]</scope>
    <source>
        <strain evidence="1 2">CGMCC 1.9126</strain>
    </source>
</reference>
<name>A0ABV6KQL8_9BACI</name>
<accession>A0ABV6KQL8</accession>
<dbReference type="RefSeq" id="WP_160547842.1">
    <property type="nucleotide sequence ID" value="NZ_JBHLUU010000030.1"/>
</dbReference>
<evidence type="ECO:0000313" key="1">
    <source>
        <dbReference type="EMBL" id="MFC0475624.1"/>
    </source>
</evidence>
<proteinExistence type="predicted"/>
<evidence type="ECO:0000313" key="2">
    <source>
        <dbReference type="Proteomes" id="UP001589738"/>
    </source>
</evidence>
<dbReference type="EMBL" id="JBHLUU010000030">
    <property type="protein sequence ID" value="MFC0475624.1"/>
    <property type="molecule type" value="Genomic_DNA"/>
</dbReference>
<sequence>MNSKAYLSKAIWLDQMIENKLEQLQSLKSLSMKVTTNFTMDNVGGGGIEKSRMESTIIKVLELEDEIKDDIECMVEIKINIMKMIKKISRLNDQFLLELRYLSGKSWEDVAATMGYDKRTVIRIHGKAIKEMDNLKEATKCH</sequence>
<dbReference type="Proteomes" id="UP001589738">
    <property type="component" value="Unassembled WGS sequence"/>
</dbReference>
<protein>
    <submittedName>
        <fullName evidence="1">DUF1492 domain-containing protein</fullName>
    </submittedName>
</protein>
<comment type="caution">
    <text evidence="1">The sequence shown here is derived from an EMBL/GenBank/DDBJ whole genome shotgun (WGS) entry which is preliminary data.</text>
</comment>
<organism evidence="1 2">
    <name type="scientific">Robertmurraya beringensis</name>
    <dbReference type="NCBI Taxonomy" id="641660"/>
    <lineage>
        <taxon>Bacteria</taxon>
        <taxon>Bacillati</taxon>
        <taxon>Bacillota</taxon>
        <taxon>Bacilli</taxon>
        <taxon>Bacillales</taxon>
        <taxon>Bacillaceae</taxon>
        <taxon>Robertmurraya</taxon>
    </lineage>
</organism>
<gene>
    <name evidence="1" type="ORF">ACFFHF_10240</name>
</gene>